<reference evidence="1" key="1">
    <citation type="journal article" date="2021" name="Proc. Natl. Acad. Sci. U.S.A.">
        <title>A Catalog of Tens of Thousands of Viruses from Human Metagenomes Reveals Hidden Associations with Chronic Diseases.</title>
        <authorList>
            <person name="Tisza M.J."/>
            <person name="Buck C.B."/>
        </authorList>
    </citation>
    <scope>NUCLEOTIDE SEQUENCE</scope>
    <source>
        <strain evidence="1">CtZkC8</strain>
    </source>
</reference>
<dbReference type="EMBL" id="BK016062">
    <property type="protein sequence ID" value="DAF92004.1"/>
    <property type="molecule type" value="Genomic_DNA"/>
</dbReference>
<sequence length="51" mass="5976">MLVTSSFKKVRLTILRVYSIYLLSELRENKYFNISNLTLLLSIKSIIDLLV</sequence>
<accession>A0A8S5UC25</accession>
<proteinExistence type="predicted"/>
<evidence type="ECO:0000313" key="1">
    <source>
        <dbReference type="EMBL" id="DAF92004.1"/>
    </source>
</evidence>
<organism evidence="1">
    <name type="scientific">Podoviridae sp. ctZkC8</name>
    <dbReference type="NCBI Taxonomy" id="2825259"/>
    <lineage>
        <taxon>Viruses</taxon>
        <taxon>Duplodnaviria</taxon>
        <taxon>Heunggongvirae</taxon>
        <taxon>Uroviricota</taxon>
        <taxon>Caudoviricetes</taxon>
    </lineage>
</organism>
<name>A0A8S5UC25_9CAUD</name>
<protein>
    <submittedName>
        <fullName evidence="1">Uncharacterized protein</fullName>
    </submittedName>
</protein>